<accession>A0ABT0GFG4</accession>
<keyword evidence="1" id="KW-0472">Membrane</keyword>
<keyword evidence="4" id="KW-1185">Reference proteome</keyword>
<feature type="transmembrane region" description="Helical" evidence="1">
    <location>
        <begin position="54"/>
        <end position="80"/>
    </location>
</feature>
<organism evidence="3 4">
    <name type="scientific">Pseudomarimonas salicorniae</name>
    <dbReference type="NCBI Taxonomy" id="2933270"/>
    <lineage>
        <taxon>Bacteria</taxon>
        <taxon>Pseudomonadati</taxon>
        <taxon>Pseudomonadota</taxon>
        <taxon>Gammaproteobacteria</taxon>
        <taxon>Lysobacterales</taxon>
        <taxon>Lysobacteraceae</taxon>
        <taxon>Pseudomarimonas</taxon>
    </lineage>
</organism>
<dbReference type="Proteomes" id="UP001431449">
    <property type="component" value="Unassembled WGS sequence"/>
</dbReference>
<evidence type="ECO:0000256" key="1">
    <source>
        <dbReference type="SAM" id="Phobius"/>
    </source>
</evidence>
<sequence>MRLFGPLYDRCLQWAAHPHAERYLAGMSAAESVFFPIPPDVMLAPMSLATPPRWVRFAAICTVASVLGGVIGYLLGAFALELIWPLLEAWGKVETFEKIQALFTRYGFWIVFVAGFTPIPYKVFTIASGATGIGFLPFLLGSLIGRGGRFFLVGALMAWGGPRMEPMLRRYIEGLGWAVVLLVVVGLAWWEWGRP</sequence>
<protein>
    <submittedName>
        <fullName evidence="3">DedA family protein</fullName>
    </submittedName>
</protein>
<dbReference type="InterPro" id="IPR032816">
    <property type="entry name" value="VTT_dom"/>
</dbReference>
<comment type="caution">
    <text evidence="3">The sequence shown here is derived from an EMBL/GenBank/DDBJ whole genome shotgun (WGS) entry which is preliminary data.</text>
</comment>
<dbReference type="RefSeq" id="WP_248206589.1">
    <property type="nucleotide sequence ID" value="NZ_JALNMH010000004.1"/>
</dbReference>
<feature type="transmembrane region" description="Helical" evidence="1">
    <location>
        <begin position="171"/>
        <end position="190"/>
    </location>
</feature>
<feature type="domain" description="VTT" evidence="2">
    <location>
        <begin position="37"/>
        <end position="153"/>
    </location>
</feature>
<feature type="transmembrane region" description="Helical" evidence="1">
    <location>
        <begin position="133"/>
        <end position="159"/>
    </location>
</feature>
<gene>
    <name evidence="3" type="ORF">M0G41_06285</name>
</gene>
<reference evidence="3" key="1">
    <citation type="submission" date="2022-04" db="EMBL/GenBank/DDBJ databases">
        <title>Lysobacter sp. CAU 1642 isolated from sea sand.</title>
        <authorList>
            <person name="Kim W."/>
        </authorList>
    </citation>
    <scope>NUCLEOTIDE SEQUENCE</scope>
    <source>
        <strain evidence="3">CAU 1642</strain>
    </source>
</reference>
<evidence type="ECO:0000313" key="4">
    <source>
        <dbReference type="Proteomes" id="UP001431449"/>
    </source>
</evidence>
<keyword evidence="1" id="KW-1133">Transmembrane helix</keyword>
<dbReference type="PANTHER" id="PTHR42709:SF11">
    <property type="entry name" value="DEDA FAMILY PROTEIN"/>
    <property type="match status" value="1"/>
</dbReference>
<dbReference type="EMBL" id="JALNMH010000004">
    <property type="protein sequence ID" value="MCK7593276.1"/>
    <property type="molecule type" value="Genomic_DNA"/>
</dbReference>
<dbReference type="PANTHER" id="PTHR42709">
    <property type="entry name" value="ALKALINE PHOSPHATASE LIKE PROTEIN"/>
    <property type="match status" value="1"/>
</dbReference>
<dbReference type="InterPro" id="IPR051311">
    <property type="entry name" value="DedA_domain"/>
</dbReference>
<evidence type="ECO:0000259" key="2">
    <source>
        <dbReference type="Pfam" id="PF09335"/>
    </source>
</evidence>
<evidence type="ECO:0000313" key="3">
    <source>
        <dbReference type="EMBL" id="MCK7593276.1"/>
    </source>
</evidence>
<feature type="transmembrane region" description="Helical" evidence="1">
    <location>
        <begin position="101"/>
        <end position="121"/>
    </location>
</feature>
<dbReference type="Pfam" id="PF09335">
    <property type="entry name" value="VTT_dom"/>
    <property type="match status" value="1"/>
</dbReference>
<proteinExistence type="predicted"/>
<keyword evidence="1" id="KW-0812">Transmembrane</keyword>
<name>A0ABT0GFG4_9GAMM</name>